<accession>A0A370K9I2</accession>
<evidence type="ECO:0008006" key="4">
    <source>
        <dbReference type="Google" id="ProtNLM"/>
    </source>
</evidence>
<evidence type="ECO:0000313" key="3">
    <source>
        <dbReference type="Proteomes" id="UP000254711"/>
    </source>
</evidence>
<reference evidence="2 3" key="1">
    <citation type="submission" date="2018-07" db="EMBL/GenBank/DDBJ databases">
        <title>Dyella solisilvae sp. nov., isolated from the pine and broad-leaved mixed forest soil.</title>
        <authorList>
            <person name="Gao Z."/>
            <person name="Qiu L."/>
        </authorList>
    </citation>
    <scope>NUCLEOTIDE SEQUENCE [LARGE SCALE GENOMIC DNA]</scope>
    <source>
        <strain evidence="2 3">DHG54</strain>
    </source>
</reference>
<keyword evidence="3" id="KW-1185">Reference proteome</keyword>
<keyword evidence="1" id="KW-0812">Transmembrane</keyword>
<proteinExistence type="predicted"/>
<keyword evidence="1" id="KW-0472">Membrane</keyword>
<name>A0A370K9I2_9GAMM</name>
<evidence type="ECO:0000313" key="2">
    <source>
        <dbReference type="EMBL" id="RDI99289.1"/>
    </source>
</evidence>
<dbReference type="AlphaFoldDB" id="A0A370K9I2"/>
<dbReference type="EMBL" id="QQSY01000001">
    <property type="protein sequence ID" value="RDI99289.1"/>
    <property type="molecule type" value="Genomic_DNA"/>
</dbReference>
<gene>
    <name evidence="2" type="ORF">DVT68_00010</name>
</gene>
<protein>
    <recommendedName>
        <fullName evidence="4">Universal stress protein B</fullName>
    </recommendedName>
</protein>
<keyword evidence="1" id="KW-1133">Transmembrane helix</keyword>
<feature type="transmembrane region" description="Helical" evidence="1">
    <location>
        <begin position="89"/>
        <end position="107"/>
    </location>
</feature>
<comment type="caution">
    <text evidence="2">The sequence shown here is derived from an EMBL/GenBank/DDBJ whole genome shotgun (WGS) entry which is preliminary data.</text>
</comment>
<evidence type="ECO:0000256" key="1">
    <source>
        <dbReference type="SAM" id="Phobius"/>
    </source>
</evidence>
<organism evidence="2 3">
    <name type="scientific">Dyella solisilvae</name>
    <dbReference type="NCBI Taxonomy" id="1920168"/>
    <lineage>
        <taxon>Bacteria</taxon>
        <taxon>Pseudomonadati</taxon>
        <taxon>Pseudomonadota</taxon>
        <taxon>Gammaproteobacteria</taxon>
        <taxon>Lysobacterales</taxon>
        <taxon>Rhodanobacteraceae</taxon>
        <taxon>Dyella</taxon>
    </lineage>
</organism>
<sequence length="114" mass="12553">MQSALMVSFAVVAGLSAFGLAVATKIVSDRFFERLIARHPELGEAFPPPMIGTRYGPILPSKMKYLEAKRYRDLPEPDLRELGSLSRKLLMASASAFVAFVVLLVGWKTLQQIG</sequence>
<dbReference type="RefSeq" id="WP_114823031.1">
    <property type="nucleotide sequence ID" value="NZ_QQSY01000001.1"/>
</dbReference>
<dbReference type="Proteomes" id="UP000254711">
    <property type="component" value="Unassembled WGS sequence"/>
</dbReference>